<reference evidence="3" key="2">
    <citation type="submission" date="2019-08" db="EMBL/GenBank/DDBJ databases">
        <authorList>
            <person name="Im W.-T."/>
        </authorList>
    </citation>
    <scope>NUCLEOTIDE SEQUENCE</scope>
    <source>
        <strain evidence="3">NF 2-5-3</strain>
    </source>
</reference>
<reference evidence="2 5" key="3">
    <citation type="submission" date="2024-01" db="EMBL/GenBank/DDBJ databases">
        <title>The diversity of rhizobia nodulating Mimosa spp. in eleven states of Brazil covering several biomes is determined by host plant, location, and edaphic factors.</title>
        <authorList>
            <person name="Rouws L."/>
            <person name="Barauna A."/>
            <person name="Beukes C."/>
            <person name="De Faria S.M."/>
            <person name="Gross E."/>
            <person name="Dos Reis Junior F.B."/>
            <person name="Simon M."/>
            <person name="Maluk M."/>
            <person name="Odee D.W."/>
            <person name="Kenicer G."/>
            <person name="Young J.P.W."/>
            <person name="Reis V.M."/>
            <person name="Zilli J."/>
            <person name="James E.K."/>
        </authorList>
    </citation>
    <scope>NUCLEOTIDE SEQUENCE [LARGE SCALE GENOMIC DNA]</scope>
    <source>
        <strain evidence="2 5">JPY530</strain>
    </source>
</reference>
<keyword evidence="1" id="KW-0472">Membrane</keyword>
<evidence type="ECO:0000313" key="5">
    <source>
        <dbReference type="Proteomes" id="UP001481677"/>
    </source>
</evidence>
<dbReference type="Proteomes" id="UP000321776">
    <property type="component" value="Unassembled WGS sequence"/>
</dbReference>
<accession>A0A5C6VHC8</accession>
<keyword evidence="1" id="KW-1133">Transmembrane helix</keyword>
<dbReference type="Proteomes" id="UP001481677">
    <property type="component" value="Unassembled WGS sequence"/>
</dbReference>
<gene>
    <name evidence="3" type="ORF">FRZ40_31545</name>
    <name evidence="2" type="ORF">V4C56_24730</name>
</gene>
<feature type="transmembrane region" description="Helical" evidence="1">
    <location>
        <begin position="34"/>
        <end position="56"/>
    </location>
</feature>
<keyword evidence="5" id="KW-1185">Reference proteome</keyword>
<dbReference type="AlphaFoldDB" id="A0A5C6VHC8"/>
<evidence type="ECO:0000313" key="4">
    <source>
        <dbReference type="Proteomes" id="UP000321776"/>
    </source>
</evidence>
<protein>
    <submittedName>
        <fullName evidence="3">Superinfection immunity protein</fullName>
    </submittedName>
</protein>
<evidence type="ECO:0000313" key="3">
    <source>
        <dbReference type="EMBL" id="TXC84753.1"/>
    </source>
</evidence>
<dbReference type="Pfam" id="PF14373">
    <property type="entry name" value="Imm_superinfect"/>
    <property type="match status" value="1"/>
</dbReference>
<comment type="caution">
    <text evidence="3">The sequence shown here is derived from an EMBL/GenBank/DDBJ whole genome shotgun (WGS) entry which is preliminary data.</text>
</comment>
<organism evidence="3 4">
    <name type="scientific">Paraburkholderia azotifigens</name>
    <dbReference type="NCBI Taxonomy" id="2057004"/>
    <lineage>
        <taxon>Bacteria</taxon>
        <taxon>Pseudomonadati</taxon>
        <taxon>Pseudomonadota</taxon>
        <taxon>Betaproteobacteria</taxon>
        <taxon>Burkholderiales</taxon>
        <taxon>Burkholderiaceae</taxon>
        <taxon>Paraburkholderia</taxon>
    </lineage>
</organism>
<dbReference type="RefSeq" id="WP_028364809.1">
    <property type="nucleotide sequence ID" value="NZ_JAZHFZ010000018.1"/>
</dbReference>
<dbReference type="EMBL" id="VOQS01000003">
    <property type="protein sequence ID" value="TXC84753.1"/>
    <property type="molecule type" value="Genomic_DNA"/>
</dbReference>
<reference evidence="3 4" key="1">
    <citation type="journal article" date="2018" name="Int. J. Syst. Evol. Microbiol.">
        <title>Paraburkholderia azotifigens sp. nov., a nitrogen-fixing bacterium isolated from paddy soil.</title>
        <authorList>
            <person name="Choi G.M."/>
            <person name="Im W.T."/>
        </authorList>
    </citation>
    <scope>NUCLEOTIDE SEQUENCE [LARGE SCALE GENOMIC DNA]</scope>
    <source>
        <strain evidence="3 4">NF 2-5-3</strain>
    </source>
</reference>
<sequence>MRAFFEGLVLLAAVVVYFLPAIVADAREREDAFALTIFNVLFGWTVIGWVAAFVWARHRVSDKRLANLATNTRRSLGRVTVAKIVARSRRVRAARRQSTLSA</sequence>
<dbReference type="InterPro" id="IPR016410">
    <property type="entry name" value="Phage_imm"/>
</dbReference>
<evidence type="ECO:0000256" key="1">
    <source>
        <dbReference type="SAM" id="Phobius"/>
    </source>
</evidence>
<proteinExistence type="predicted"/>
<keyword evidence="1" id="KW-0812">Transmembrane</keyword>
<name>A0A5C6VHC8_9BURK</name>
<dbReference type="EMBL" id="JAZHGA010000019">
    <property type="protein sequence ID" value="MEM5342814.1"/>
    <property type="molecule type" value="Genomic_DNA"/>
</dbReference>
<evidence type="ECO:0000313" key="2">
    <source>
        <dbReference type="EMBL" id="MEM5342814.1"/>
    </source>
</evidence>